<dbReference type="InterPro" id="IPR035906">
    <property type="entry name" value="MetI-like_sf"/>
</dbReference>
<reference evidence="14 15" key="1">
    <citation type="submission" date="2018-09" db="EMBL/GenBank/DDBJ databases">
        <authorList>
            <person name="Grouzdev D.S."/>
            <person name="Krutkina M.S."/>
        </authorList>
    </citation>
    <scope>NUCLEOTIDE SEQUENCE [LARGE SCALE GENOMIC DNA]</scope>
    <source>
        <strain evidence="14 15">RmlP001</strain>
    </source>
</reference>
<dbReference type="RefSeq" id="WP_129218982.1">
    <property type="nucleotide sequence ID" value="NZ_QYBC01000007.1"/>
</dbReference>
<dbReference type="GO" id="GO:0055085">
    <property type="term" value="P:transmembrane transport"/>
    <property type="evidence" value="ECO:0007669"/>
    <property type="project" value="InterPro"/>
</dbReference>
<dbReference type="PROSITE" id="PS50928">
    <property type="entry name" value="ABC_TM1"/>
    <property type="match status" value="1"/>
</dbReference>
<evidence type="ECO:0000259" key="13">
    <source>
        <dbReference type="PROSITE" id="PS50928"/>
    </source>
</evidence>
<keyword evidence="5 11" id="KW-0813">Transport</keyword>
<dbReference type="PANTHER" id="PTHR43744">
    <property type="entry name" value="ABC TRANSPORTER PERMEASE PROTEIN MG189-RELATED-RELATED"/>
    <property type="match status" value="1"/>
</dbReference>
<reference evidence="14 15" key="2">
    <citation type="submission" date="2019-02" db="EMBL/GenBank/DDBJ databases">
        <title>'Lichenibacterium ramalinii' gen. nov. sp. nov., 'Lichenibacterium minor' gen. nov. sp. nov.</title>
        <authorList>
            <person name="Pankratov T."/>
        </authorList>
    </citation>
    <scope>NUCLEOTIDE SEQUENCE [LARGE SCALE GENOMIC DNA]</scope>
    <source>
        <strain evidence="14 15">RmlP001</strain>
    </source>
</reference>
<dbReference type="InterPro" id="IPR000515">
    <property type="entry name" value="MetI-like"/>
</dbReference>
<evidence type="ECO:0000256" key="3">
    <source>
        <dbReference type="ARBA" id="ARBA00011557"/>
    </source>
</evidence>
<evidence type="ECO:0000256" key="10">
    <source>
        <dbReference type="ARBA" id="ARBA00037054"/>
    </source>
</evidence>
<evidence type="ECO:0000256" key="1">
    <source>
        <dbReference type="ARBA" id="ARBA00004651"/>
    </source>
</evidence>
<dbReference type="SUPFAM" id="SSF161098">
    <property type="entry name" value="MetI-like"/>
    <property type="match status" value="1"/>
</dbReference>
<dbReference type="EMBL" id="QYBC01000007">
    <property type="protein sequence ID" value="RYB05232.1"/>
    <property type="molecule type" value="Genomic_DNA"/>
</dbReference>
<dbReference type="CDD" id="cd06261">
    <property type="entry name" value="TM_PBP2"/>
    <property type="match status" value="1"/>
</dbReference>
<protein>
    <recommendedName>
        <fullName evidence="4 12">sn-glycerol-3-phosphate transport system permease protein UgpE</fullName>
    </recommendedName>
</protein>
<evidence type="ECO:0000256" key="7">
    <source>
        <dbReference type="ARBA" id="ARBA00022692"/>
    </source>
</evidence>
<feature type="transmembrane region" description="Helical" evidence="11">
    <location>
        <begin position="107"/>
        <end position="129"/>
    </location>
</feature>
<comment type="subcellular location">
    <subcellularLocation>
        <location evidence="12">Cell inner membrane</location>
        <topology evidence="12">Multi-pass membrane protein</topology>
    </subcellularLocation>
    <subcellularLocation>
        <location evidence="1 11">Cell membrane</location>
        <topology evidence="1 11">Multi-pass membrane protein</topology>
    </subcellularLocation>
</comment>
<feature type="transmembrane region" description="Helical" evidence="11">
    <location>
        <begin position="183"/>
        <end position="205"/>
    </location>
</feature>
<organism evidence="14 15">
    <name type="scientific">Lichenibacterium ramalinae</name>
    <dbReference type="NCBI Taxonomy" id="2316527"/>
    <lineage>
        <taxon>Bacteria</taxon>
        <taxon>Pseudomonadati</taxon>
        <taxon>Pseudomonadota</taxon>
        <taxon>Alphaproteobacteria</taxon>
        <taxon>Hyphomicrobiales</taxon>
        <taxon>Lichenihabitantaceae</taxon>
        <taxon>Lichenibacterium</taxon>
    </lineage>
</organism>
<evidence type="ECO:0000256" key="8">
    <source>
        <dbReference type="ARBA" id="ARBA00022989"/>
    </source>
</evidence>
<keyword evidence="7 11" id="KW-0812">Transmembrane</keyword>
<dbReference type="GO" id="GO:0005886">
    <property type="term" value="C:plasma membrane"/>
    <property type="evidence" value="ECO:0007669"/>
    <property type="project" value="UniProtKB-SubCell"/>
</dbReference>
<feature type="transmembrane region" description="Helical" evidence="11">
    <location>
        <begin position="72"/>
        <end position="95"/>
    </location>
</feature>
<evidence type="ECO:0000256" key="11">
    <source>
        <dbReference type="RuleBase" id="RU363032"/>
    </source>
</evidence>
<comment type="similarity">
    <text evidence="2 11">Belongs to the binding-protein-dependent transport system permease family.</text>
</comment>
<keyword evidence="8 11" id="KW-1133">Transmembrane helix</keyword>
<comment type="subunit">
    <text evidence="3 12">The complex is composed of two ATP-binding proteins (UgpC), two transmembrane proteins (UgpA and UgpE) and a solute-binding protein (UgpB).</text>
</comment>
<evidence type="ECO:0000256" key="2">
    <source>
        <dbReference type="ARBA" id="ARBA00009306"/>
    </source>
</evidence>
<evidence type="ECO:0000256" key="4">
    <source>
        <dbReference type="ARBA" id="ARBA00020515"/>
    </source>
</evidence>
<evidence type="ECO:0000256" key="6">
    <source>
        <dbReference type="ARBA" id="ARBA00022475"/>
    </source>
</evidence>
<proteinExistence type="inferred from homology"/>
<evidence type="ECO:0000256" key="12">
    <source>
        <dbReference type="RuleBase" id="RU363056"/>
    </source>
</evidence>
<dbReference type="Gene3D" id="1.10.3720.10">
    <property type="entry name" value="MetI-like"/>
    <property type="match status" value="1"/>
</dbReference>
<feature type="domain" description="ABC transmembrane type-1" evidence="13">
    <location>
        <begin position="72"/>
        <end position="262"/>
    </location>
</feature>
<gene>
    <name evidence="12" type="primary">ugpE</name>
    <name evidence="14" type="ORF">D3272_09765</name>
</gene>
<keyword evidence="15" id="KW-1185">Reference proteome</keyword>
<dbReference type="AlphaFoldDB" id="A0A4V1RIR8"/>
<feature type="transmembrane region" description="Helical" evidence="11">
    <location>
        <begin position="12"/>
        <end position="32"/>
    </location>
</feature>
<keyword evidence="9 11" id="KW-0472">Membrane</keyword>
<feature type="transmembrane region" description="Helical" evidence="11">
    <location>
        <begin position="141"/>
        <end position="162"/>
    </location>
</feature>
<comment type="caution">
    <text evidence="14">The sequence shown here is derived from an EMBL/GenBank/DDBJ whole genome shotgun (WGS) entry which is preliminary data.</text>
</comment>
<evidence type="ECO:0000256" key="5">
    <source>
        <dbReference type="ARBA" id="ARBA00022448"/>
    </source>
</evidence>
<name>A0A4V1RIR8_9HYPH</name>
<keyword evidence="6 12" id="KW-1003">Cell membrane</keyword>
<dbReference type="PANTHER" id="PTHR43744:SF8">
    <property type="entry name" value="SN-GLYCEROL-3-PHOSPHATE TRANSPORT SYSTEM PERMEASE PROTEIN UGPE"/>
    <property type="match status" value="1"/>
</dbReference>
<sequence length="276" mass="29812">MTSRRPGRGALGLHLTLAPLALLWLMPLWLMVTYATTPEADFLQPGVPLGLGGALADNWAILLAQTPFPRAIANSVATSLIYTACSIVLTSLAGYAFAQFRFFGRGVLFALVVATLTVPYVVVVIPQFVLVARDFHLSNTWAAVVVPPLFNSLGVFFMRQNFMALPKDMLDAARVEGVGELRIFFQIALPLVLPSTAALGIILFLQSWNNYLWPLLVLSRADAQTAPVALGALVGLDRVHWGALMVGAVVMTMPVLAVFVFLQRYFIAGITAGAVK</sequence>
<evidence type="ECO:0000313" key="15">
    <source>
        <dbReference type="Proteomes" id="UP000289411"/>
    </source>
</evidence>
<dbReference type="Pfam" id="PF00528">
    <property type="entry name" value="BPD_transp_1"/>
    <property type="match status" value="1"/>
</dbReference>
<feature type="transmembrane region" description="Helical" evidence="11">
    <location>
        <begin position="241"/>
        <end position="262"/>
    </location>
</feature>
<keyword evidence="12" id="KW-0997">Cell inner membrane</keyword>
<dbReference type="Proteomes" id="UP000289411">
    <property type="component" value="Unassembled WGS sequence"/>
</dbReference>
<dbReference type="OrthoDB" id="9815445at2"/>
<accession>A0A4V1RIR8</accession>
<evidence type="ECO:0000256" key="9">
    <source>
        <dbReference type="ARBA" id="ARBA00023136"/>
    </source>
</evidence>
<comment type="function">
    <text evidence="10 12">Part of the ABC transporter complex UgpBAEC involved in sn-glycerol-3-phosphate (G3P) import. Probably responsible for the translocation of the substrate across the membrane.</text>
</comment>
<evidence type="ECO:0000313" key="14">
    <source>
        <dbReference type="EMBL" id="RYB05232.1"/>
    </source>
</evidence>